<dbReference type="EMBL" id="JANIPJ010000012">
    <property type="protein sequence ID" value="MCR2805649.1"/>
    <property type="molecule type" value="Genomic_DNA"/>
</dbReference>
<dbReference type="AlphaFoldDB" id="A0A9X2MSY3"/>
<dbReference type="SUPFAM" id="SSF51445">
    <property type="entry name" value="(Trans)glycosidases"/>
    <property type="match status" value="1"/>
</dbReference>
<dbReference type="Proteomes" id="UP001141950">
    <property type="component" value="Unassembled WGS sequence"/>
</dbReference>
<dbReference type="Gene3D" id="3.40.50.880">
    <property type="match status" value="1"/>
</dbReference>
<reference evidence="1" key="1">
    <citation type="submission" date="2022-08" db="EMBL/GenBank/DDBJ databases">
        <title>The genomic sequence of strain Paenibacillus sp. SCIV0701.</title>
        <authorList>
            <person name="Zhao H."/>
        </authorList>
    </citation>
    <scope>NUCLEOTIDE SEQUENCE</scope>
    <source>
        <strain evidence="1">SCIV0701</strain>
    </source>
</reference>
<gene>
    <name evidence="1" type="ORF">NQZ67_17330</name>
</gene>
<dbReference type="InterPro" id="IPR029062">
    <property type="entry name" value="Class_I_gatase-like"/>
</dbReference>
<name>A0A9X2MSY3_9BACL</name>
<evidence type="ECO:0000313" key="2">
    <source>
        <dbReference type="Proteomes" id="UP001141950"/>
    </source>
</evidence>
<protein>
    <submittedName>
        <fullName evidence="1">Alpha-L-fucosidase</fullName>
    </submittedName>
</protein>
<dbReference type="Gene3D" id="3.20.20.80">
    <property type="entry name" value="Glycosidases"/>
    <property type="match status" value="1"/>
</dbReference>
<dbReference type="RefSeq" id="WP_257448433.1">
    <property type="nucleotide sequence ID" value="NZ_JANIPJ010000012.1"/>
</dbReference>
<dbReference type="InterPro" id="IPR017853">
    <property type="entry name" value="GH"/>
</dbReference>
<evidence type="ECO:0000313" key="1">
    <source>
        <dbReference type="EMBL" id="MCR2805649.1"/>
    </source>
</evidence>
<proteinExistence type="predicted"/>
<sequence>MNNKLLSGRRGYLIDCHRGDLPEVTFAGFDPSVYADRIRAAGFDNMIVYAKDHWGYAYYPSRIGPVHPKAAEAGLDLLQALKQAGEGAGAAVSVYYSVDTDHYAAKSHPQWKAIDAEGRPIRAGGRWFRCCIRHGYREYMLAQLREILENYKPEGLYLDCFPSVLCFCGPCQEQYKKATGRSMPLGSEANERWRELYDYEEAEYWLPFARSVHELIQEVSPGTMFTTNGCNAGMPRSIRRVYDYHFAEPWAGNFLSAGFVRDTMTCPQVGPGNIGSVYDHTPVTRVARELISIGMQGARPFLYSESMKADGSPVGPEWDRIEAAYKLVSAAEAFWGQGAPPSDISILYSELSHRFDPAYSRFQPHWWERSSVHLQAVQTAMSLCASKRRGCRIIEAEEWREERSGRLMLVPGAQSMTLEGWLRVEQYVRAGGRAIVTLDDVPRQRDGTLYGPEGEAIWESLFGCRLLGRDTRYQQNGIGSYLQFDPEHVLCEEPLKGPLAVCGPRLRMDPLPGTAVWGRFSAPLFEEDTAAERWMAWRSPEPSGELGAPAVIRRQTGAGEVVLVGFDLFAMARGTLAVQTGFAEQEGQRWHWPGQWLRGLMQAWAPPSVRVEGLPEQTLTTWMLTEQGELQLHVLNEEQPKRLRFTVLLQDAGRHSAPEMMYPIRRELLPEPDGSGGGRVRVDTDSLYTVIRMGKRGEFPEVCSNFD</sequence>
<comment type="caution">
    <text evidence="1">The sequence shown here is derived from an EMBL/GenBank/DDBJ whole genome shotgun (WGS) entry which is preliminary data.</text>
</comment>
<dbReference type="InterPro" id="IPR028212">
    <property type="entry name" value="GHL6"/>
</dbReference>
<organism evidence="1 2">
    <name type="scientific">Paenibacillus soyae</name>
    <dbReference type="NCBI Taxonomy" id="2969249"/>
    <lineage>
        <taxon>Bacteria</taxon>
        <taxon>Bacillati</taxon>
        <taxon>Bacillota</taxon>
        <taxon>Bacilli</taxon>
        <taxon>Bacillales</taxon>
        <taxon>Paenibacillaceae</taxon>
        <taxon>Paenibacillus</taxon>
    </lineage>
</organism>
<keyword evidence="2" id="KW-1185">Reference proteome</keyword>
<accession>A0A9X2MSY3</accession>
<dbReference type="Pfam" id="PF14871">
    <property type="entry name" value="GHL6"/>
    <property type="match status" value="1"/>
</dbReference>